<comment type="caution">
    <text evidence="10">The sequence shown here is derived from an EMBL/GenBank/DDBJ whole genome shotgun (WGS) entry which is preliminary data.</text>
</comment>
<keyword evidence="2 8" id="KW-0863">Zinc-finger</keyword>
<dbReference type="AlphaFoldDB" id="A0A8J2WQE2"/>
<keyword evidence="4" id="KW-0805">Transcription regulation</keyword>
<dbReference type="GO" id="GO:0008270">
    <property type="term" value="F:zinc ion binding"/>
    <property type="evidence" value="ECO:0007669"/>
    <property type="project" value="UniProtKB-KW"/>
</dbReference>
<dbReference type="PROSITE" id="PS50865">
    <property type="entry name" value="ZF_MYND_2"/>
    <property type="match status" value="1"/>
</dbReference>
<accession>A0A8J2WQE2</accession>
<dbReference type="InterPro" id="IPR027974">
    <property type="entry name" value="DUF4470"/>
</dbReference>
<gene>
    <name evidence="10" type="ORF">DGAL_LOCUS10911</name>
</gene>
<evidence type="ECO:0000256" key="7">
    <source>
        <dbReference type="ARBA" id="ARBA00023242"/>
    </source>
</evidence>
<dbReference type="Gene3D" id="6.10.140.2220">
    <property type="match status" value="1"/>
</dbReference>
<evidence type="ECO:0000256" key="4">
    <source>
        <dbReference type="ARBA" id="ARBA00023015"/>
    </source>
</evidence>
<evidence type="ECO:0000256" key="5">
    <source>
        <dbReference type="ARBA" id="ARBA00023125"/>
    </source>
</evidence>
<dbReference type="Pfam" id="PF01753">
    <property type="entry name" value="zf-MYND"/>
    <property type="match status" value="1"/>
</dbReference>
<evidence type="ECO:0000256" key="3">
    <source>
        <dbReference type="ARBA" id="ARBA00022833"/>
    </source>
</evidence>
<protein>
    <recommendedName>
        <fullName evidence="9">MYND-type domain-containing protein</fullName>
    </recommendedName>
</protein>
<evidence type="ECO:0000256" key="8">
    <source>
        <dbReference type="PROSITE-ProRule" id="PRU00134"/>
    </source>
</evidence>
<evidence type="ECO:0000313" key="11">
    <source>
        <dbReference type="Proteomes" id="UP000789390"/>
    </source>
</evidence>
<reference evidence="10" key="1">
    <citation type="submission" date="2021-11" db="EMBL/GenBank/DDBJ databases">
        <authorList>
            <person name="Schell T."/>
        </authorList>
    </citation>
    <scope>NUCLEOTIDE SEQUENCE</scope>
    <source>
        <strain evidence="10">M5</strain>
    </source>
</reference>
<dbReference type="SUPFAM" id="SSF144232">
    <property type="entry name" value="HIT/MYND zinc finger-like"/>
    <property type="match status" value="1"/>
</dbReference>
<keyword evidence="7" id="KW-0539">Nucleus</keyword>
<dbReference type="GO" id="GO:0005634">
    <property type="term" value="C:nucleus"/>
    <property type="evidence" value="ECO:0007669"/>
    <property type="project" value="TreeGrafter"/>
</dbReference>
<dbReference type="GO" id="GO:0003677">
    <property type="term" value="F:DNA binding"/>
    <property type="evidence" value="ECO:0007669"/>
    <property type="project" value="UniProtKB-KW"/>
</dbReference>
<organism evidence="10 11">
    <name type="scientific">Daphnia galeata</name>
    <dbReference type="NCBI Taxonomy" id="27404"/>
    <lineage>
        <taxon>Eukaryota</taxon>
        <taxon>Metazoa</taxon>
        <taxon>Ecdysozoa</taxon>
        <taxon>Arthropoda</taxon>
        <taxon>Crustacea</taxon>
        <taxon>Branchiopoda</taxon>
        <taxon>Diplostraca</taxon>
        <taxon>Cladocera</taxon>
        <taxon>Anomopoda</taxon>
        <taxon>Daphniidae</taxon>
        <taxon>Daphnia</taxon>
    </lineage>
</organism>
<dbReference type="PANTHER" id="PTHR10237">
    <property type="entry name" value="DEFORMED EPIDERMAL AUTOREGULATORY FACTOR 1 HOMOLOG SUPPRESSIN"/>
    <property type="match status" value="1"/>
</dbReference>
<dbReference type="Pfam" id="PF14737">
    <property type="entry name" value="DUF4470"/>
    <property type="match status" value="1"/>
</dbReference>
<dbReference type="GO" id="GO:0000981">
    <property type="term" value="F:DNA-binding transcription factor activity, RNA polymerase II-specific"/>
    <property type="evidence" value="ECO:0007669"/>
    <property type="project" value="TreeGrafter"/>
</dbReference>
<keyword evidence="1" id="KW-0479">Metal-binding</keyword>
<keyword evidence="11" id="KW-1185">Reference proteome</keyword>
<evidence type="ECO:0000313" key="10">
    <source>
        <dbReference type="EMBL" id="CAH0107591.1"/>
    </source>
</evidence>
<dbReference type="EMBL" id="CAKKLH010000277">
    <property type="protein sequence ID" value="CAH0107591.1"/>
    <property type="molecule type" value="Genomic_DNA"/>
</dbReference>
<dbReference type="OrthoDB" id="5958408at2759"/>
<keyword evidence="5" id="KW-0238">DNA-binding</keyword>
<evidence type="ECO:0000256" key="2">
    <source>
        <dbReference type="ARBA" id="ARBA00022771"/>
    </source>
</evidence>
<dbReference type="PANTHER" id="PTHR10237:SF1">
    <property type="entry name" value="DEFORMED EPIDERMAL AUTOREGULATORY FACTOR 1 HOMOLOG"/>
    <property type="match status" value="1"/>
</dbReference>
<keyword evidence="6" id="KW-0804">Transcription</keyword>
<evidence type="ECO:0000256" key="1">
    <source>
        <dbReference type="ARBA" id="ARBA00022723"/>
    </source>
</evidence>
<evidence type="ECO:0000259" key="9">
    <source>
        <dbReference type="PROSITE" id="PS50865"/>
    </source>
</evidence>
<dbReference type="Proteomes" id="UP000789390">
    <property type="component" value="Unassembled WGS sequence"/>
</dbReference>
<keyword evidence="3" id="KW-0862">Zinc</keyword>
<proteinExistence type="predicted"/>
<dbReference type="InterPro" id="IPR024119">
    <property type="entry name" value="TF_DEAF-1"/>
</dbReference>
<sequence>MITTVRRELLGSDIDDSVTEYYPYGNTRVRDIFKDFHFGGKVSEDNEVIKVLFLGCGDLRNTFKATFFKNPCNLEIHLNDFHSSVLARNILILKIISGRDFNPELDEDLGFLWDVWYNMDWPEKTRKRFLSCLQELIDGMLPDNVSIPNNHQLEKFKSLWSNWHSVSSRNETDSESLLKKVREQRIHCMLDFWEFLEPGYLQKKAKLENTDLLTAAVNLLADQFKKCEGIIGLVPCARKKIYNEVLKCCREGSCRVKHNVKAVVVNPTFLDPETHDWKIFPINPFDGYLPMAKEELVTSGEGIMIQSCSKILKSLVSSYRQRIQTVQVVFHLEEAIEFCSSDANKFDVIDCSNFVDRVGLANLIAACYQRLSNNPNAILYTEIMTDSEHSANNIVETSLCAPLSMIPTIYGLRLADHVELRDSAVDYLRCHSLQRGRPVNLCWQKVPPFQNIKLVSSPVLNQCLTKLAKQCHFMDQEVPEFSETGSAGNEFYYTPLTFSCILDSMIQRLGRDCWLTDMRQFDVSPQFNLARRTLEDWKNGKKIQKFSAGIKSTLESTVPKKSAALLRLAFVPKASFVYNRKLSRPDVHFIDNFQLELKHSPKGIKVETVSFLLSLDHGLDETYQAIIVDVLNGLTFFLLDSIKSMRVEEYNLPYPIGQSKSSQLPLKDEMHMIVKSCIESEDQYILKISIECNGNVSGLKVTTNEKAPCESCHDITFSLDQPSKIKPLSISFPFPILAKDVRATLHRKSRHVDLVLKKSLQEPWPCEFHTKTSKWIVDDLLPWENSSSDSMFNIIEHHLASQFSSLEEIDAEKSLDPKCSALHSFRLKIMAMMLDDVEYVSYGRNNDWYLLKLHRPILTSPMGSPILLITALDDNHTKNITKRISPKNLPIVKEVVDHTLIYNKVFPFGTSGPKKKLDFDAVTEEEFQLFRFLLRLNSTRIEPSKWQKKTVPLGGSSPWLATFFSPLYQDLANYLSPRHKNSPSTKSMNKPDNENCCAACKKTPEKLKRCSRCRSTVYCSVECQHFHWPTHKPNCRKV</sequence>
<feature type="domain" description="MYND-type" evidence="9">
    <location>
        <begin position="997"/>
        <end position="1035"/>
    </location>
</feature>
<name>A0A8J2WQE2_9CRUS</name>
<dbReference type="InterPro" id="IPR002893">
    <property type="entry name" value="Znf_MYND"/>
</dbReference>
<evidence type="ECO:0000256" key="6">
    <source>
        <dbReference type="ARBA" id="ARBA00023163"/>
    </source>
</evidence>